<protein>
    <submittedName>
        <fullName evidence="8">LARP7</fullName>
    </submittedName>
</protein>
<dbReference type="EMBL" id="CAHIKZ030002811">
    <property type="protein sequence ID" value="CAE1292581.1"/>
    <property type="molecule type" value="Genomic_DNA"/>
</dbReference>
<dbReference type="Pfam" id="PF05383">
    <property type="entry name" value="La"/>
    <property type="match status" value="1"/>
</dbReference>
<evidence type="ECO:0000256" key="4">
    <source>
        <dbReference type="ARBA" id="ARBA00023163"/>
    </source>
</evidence>
<dbReference type="PANTHER" id="PTHR22792">
    <property type="entry name" value="LUPUS LA PROTEIN-RELATED"/>
    <property type="match status" value="1"/>
</dbReference>
<keyword evidence="9" id="KW-1185">Reference proteome</keyword>
<keyword evidence="5" id="KW-0539">Nucleus</keyword>
<evidence type="ECO:0000313" key="9">
    <source>
        <dbReference type="Proteomes" id="UP000597762"/>
    </source>
</evidence>
<reference evidence="8" key="1">
    <citation type="submission" date="2021-01" db="EMBL/GenBank/DDBJ databases">
        <authorList>
            <person name="Li R."/>
            <person name="Bekaert M."/>
        </authorList>
    </citation>
    <scope>NUCLEOTIDE SEQUENCE</scope>
    <source>
        <strain evidence="8">Farmed</strain>
    </source>
</reference>
<dbReference type="GO" id="GO:0003723">
    <property type="term" value="F:RNA binding"/>
    <property type="evidence" value="ECO:0007669"/>
    <property type="project" value="UniProtKB-UniRule"/>
</dbReference>
<dbReference type="GO" id="GO:0005634">
    <property type="term" value="C:nucleus"/>
    <property type="evidence" value="ECO:0007669"/>
    <property type="project" value="UniProtKB-SubCell"/>
</dbReference>
<dbReference type="OrthoDB" id="439993at2759"/>
<dbReference type="Gene3D" id="1.10.10.10">
    <property type="entry name" value="Winged helix-like DNA-binding domain superfamily/Winged helix DNA-binding domain"/>
    <property type="match status" value="1"/>
</dbReference>
<dbReference type="CDD" id="cd07323">
    <property type="entry name" value="LAM"/>
    <property type="match status" value="1"/>
</dbReference>
<dbReference type="FunFam" id="1.10.10.10:FF:000158">
    <property type="entry name" value="La ribonucleoprotein domain family member 7"/>
    <property type="match status" value="1"/>
</dbReference>
<evidence type="ECO:0000256" key="5">
    <source>
        <dbReference type="ARBA" id="ARBA00023242"/>
    </source>
</evidence>
<accession>A0A812D3L3</accession>
<name>A0A812D3L3_ACAPH</name>
<dbReference type="Proteomes" id="UP000597762">
    <property type="component" value="Unassembled WGS sequence"/>
</dbReference>
<evidence type="ECO:0000256" key="1">
    <source>
        <dbReference type="ARBA" id="ARBA00004123"/>
    </source>
</evidence>
<evidence type="ECO:0000256" key="3">
    <source>
        <dbReference type="ARBA" id="ARBA00023015"/>
    </source>
</evidence>
<dbReference type="InterPro" id="IPR036390">
    <property type="entry name" value="WH_DNA-bd_sf"/>
</dbReference>
<evidence type="ECO:0000259" key="7">
    <source>
        <dbReference type="PROSITE" id="PS50961"/>
    </source>
</evidence>
<comment type="caution">
    <text evidence="8">The sequence shown here is derived from an EMBL/GenBank/DDBJ whole genome shotgun (WGS) entry which is preliminary data.</text>
</comment>
<dbReference type="InterPro" id="IPR002344">
    <property type="entry name" value="Lupus_La"/>
</dbReference>
<keyword evidence="3" id="KW-0805">Transcription regulation</keyword>
<keyword evidence="2 6" id="KW-0694">RNA-binding</keyword>
<feature type="domain" description="HTH La-type RNA-binding" evidence="7">
    <location>
        <begin position="53"/>
        <end position="144"/>
    </location>
</feature>
<dbReference type="SMART" id="SM00715">
    <property type="entry name" value="LA"/>
    <property type="match status" value="1"/>
</dbReference>
<proteinExistence type="predicted"/>
<comment type="subcellular location">
    <subcellularLocation>
        <location evidence="1">Nucleus</location>
    </subcellularLocation>
</comment>
<evidence type="ECO:0000256" key="6">
    <source>
        <dbReference type="PROSITE-ProRule" id="PRU00332"/>
    </source>
</evidence>
<dbReference type="AlphaFoldDB" id="A0A812D3L3"/>
<gene>
    <name evidence="8" type="ORF">SPHA_49341</name>
</gene>
<dbReference type="InterPro" id="IPR045180">
    <property type="entry name" value="La_dom_prot"/>
</dbReference>
<dbReference type="SUPFAM" id="SSF46785">
    <property type="entry name" value="Winged helix' DNA-binding domain"/>
    <property type="match status" value="1"/>
</dbReference>
<dbReference type="PRINTS" id="PR00302">
    <property type="entry name" value="LUPUSLA"/>
</dbReference>
<dbReference type="GO" id="GO:1990904">
    <property type="term" value="C:ribonucleoprotein complex"/>
    <property type="evidence" value="ECO:0007669"/>
    <property type="project" value="InterPro"/>
</dbReference>
<sequence>MIYETTNRKWSFLACFLNTTSGARLELRANLVYLGGEEKKGEMESPQDWKPAKKRVKALYAKIKEQVEFYFGDSNLDKDRFFKKQIDKSKDGSIPLSMLLSFNRVKALVEDVTVLQKALSTSTMLKLNEDKSSVRRITPYSKPKDVDKRTVYVELLPSNVDHDWIKENFSRVVLFLYQYSKVQINW</sequence>
<dbReference type="InterPro" id="IPR006630">
    <property type="entry name" value="La_HTH"/>
</dbReference>
<evidence type="ECO:0000313" key="8">
    <source>
        <dbReference type="EMBL" id="CAE1292581.1"/>
    </source>
</evidence>
<evidence type="ECO:0000256" key="2">
    <source>
        <dbReference type="ARBA" id="ARBA00022884"/>
    </source>
</evidence>
<organism evidence="8 9">
    <name type="scientific">Acanthosepion pharaonis</name>
    <name type="common">Pharaoh cuttlefish</name>
    <name type="synonym">Sepia pharaonis</name>
    <dbReference type="NCBI Taxonomy" id="158019"/>
    <lineage>
        <taxon>Eukaryota</taxon>
        <taxon>Metazoa</taxon>
        <taxon>Spiralia</taxon>
        <taxon>Lophotrochozoa</taxon>
        <taxon>Mollusca</taxon>
        <taxon>Cephalopoda</taxon>
        <taxon>Coleoidea</taxon>
        <taxon>Decapodiformes</taxon>
        <taxon>Sepiida</taxon>
        <taxon>Sepiina</taxon>
        <taxon>Sepiidae</taxon>
        <taxon>Acanthosepion</taxon>
    </lineage>
</organism>
<dbReference type="GO" id="GO:0006396">
    <property type="term" value="P:RNA processing"/>
    <property type="evidence" value="ECO:0007669"/>
    <property type="project" value="InterPro"/>
</dbReference>
<keyword evidence="4" id="KW-0804">Transcription</keyword>
<dbReference type="InterPro" id="IPR036388">
    <property type="entry name" value="WH-like_DNA-bd_sf"/>
</dbReference>
<dbReference type="PANTHER" id="PTHR22792:SF62">
    <property type="entry name" value="LA-RELATED PROTEIN 7"/>
    <property type="match status" value="1"/>
</dbReference>
<dbReference type="PROSITE" id="PS50961">
    <property type="entry name" value="HTH_LA"/>
    <property type="match status" value="1"/>
</dbReference>